<evidence type="ECO:0000259" key="9">
    <source>
        <dbReference type="PROSITE" id="PS50109"/>
    </source>
</evidence>
<keyword evidence="8" id="KW-0812">Transmembrane</keyword>
<dbReference type="OrthoDB" id="9813151at2"/>
<dbReference type="SMART" id="SM00388">
    <property type="entry name" value="HisKA"/>
    <property type="match status" value="1"/>
</dbReference>
<keyword evidence="8" id="KW-0472">Membrane</keyword>
<dbReference type="SMART" id="SM00387">
    <property type="entry name" value="HATPase_c"/>
    <property type="match status" value="1"/>
</dbReference>
<dbReference type="Pfam" id="PF02518">
    <property type="entry name" value="HATPase_c"/>
    <property type="match status" value="1"/>
</dbReference>
<organism evidence="10 11">
    <name type="scientific">Petrocella atlantisensis</name>
    <dbReference type="NCBI Taxonomy" id="2173034"/>
    <lineage>
        <taxon>Bacteria</taxon>
        <taxon>Bacillati</taxon>
        <taxon>Bacillota</taxon>
        <taxon>Clostridia</taxon>
        <taxon>Lachnospirales</taxon>
        <taxon>Vallitaleaceae</taxon>
        <taxon>Petrocella</taxon>
    </lineage>
</organism>
<dbReference type="InterPro" id="IPR036890">
    <property type="entry name" value="HATPase_C_sf"/>
</dbReference>
<protein>
    <recommendedName>
        <fullName evidence="3">histidine kinase</fullName>
        <ecNumber evidence="3">2.7.13.3</ecNumber>
    </recommendedName>
</protein>
<evidence type="ECO:0000256" key="6">
    <source>
        <dbReference type="ARBA" id="ARBA00022777"/>
    </source>
</evidence>
<evidence type="ECO:0000256" key="8">
    <source>
        <dbReference type="SAM" id="Phobius"/>
    </source>
</evidence>
<dbReference type="PANTHER" id="PTHR45453:SF1">
    <property type="entry name" value="PHOSPHATE REGULON SENSOR PROTEIN PHOR"/>
    <property type="match status" value="1"/>
</dbReference>
<gene>
    <name evidence="10" type="ORF">PATL70BA_1330</name>
</gene>
<evidence type="ECO:0000256" key="1">
    <source>
        <dbReference type="ARBA" id="ARBA00000085"/>
    </source>
</evidence>
<dbReference type="PROSITE" id="PS50109">
    <property type="entry name" value="HIS_KIN"/>
    <property type="match status" value="1"/>
</dbReference>
<reference evidence="10 11" key="1">
    <citation type="submission" date="2018-09" db="EMBL/GenBank/DDBJ databases">
        <authorList>
            <person name="Postec A."/>
        </authorList>
    </citation>
    <scope>NUCLEOTIDE SEQUENCE [LARGE SCALE GENOMIC DNA]</scope>
    <source>
        <strain evidence="10">70B-A</strain>
    </source>
</reference>
<proteinExistence type="predicted"/>
<dbReference type="InterPro" id="IPR003661">
    <property type="entry name" value="HisK_dim/P_dom"/>
</dbReference>
<feature type="transmembrane region" description="Helical" evidence="8">
    <location>
        <begin position="12"/>
        <end position="35"/>
    </location>
</feature>
<evidence type="ECO:0000256" key="7">
    <source>
        <dbReference type="ARBA" id="ARBA00023012"/>
    </source>
</evidence>
<dbReference type="CDD" id="cd00082">
    <property type="entry name" value="HisKA"/>
    <property type="match status" value="1"/>
</dbReference>
<dbReference type="AlphaFoldDB" id="A0A3P7RX28"/>
<dbReference type="GO" id="GO:0004721">
    <property type="term" value="F:phosphoprotein phosphatase activity"/>
    <property type="evidence" value="ECO:0007669"/>
    <property type="project" value="TreeGrafter"/>
</dbReference>
<comment type="catalytic activity">
    <reaction evidence="1">
        <text>ATP + protein L-histidine = ADP + protein N-phospho-L-histidine.</text>
        <dbReference type="EC" id="2.7.13.3"/>
    </reaction>
</comment>
<feature type="transmembrane region" description="Helical" evidence="8">
    <location>
        <begin position="149"/>
        <end position="168"/>
    </location>
</feature>
<keyword evidence="7" id="KW-0902">Two-component regulatory system</keyword>
<evidence type="ECO:0000256" key="3">
    <source>
        <dbReference type="ARBA" id="ARBA00012438"/>
    </source>
</evidence>
<dbReference type="InterPro" id="IPR003594">
    <property type="entry name" value="HATPase_dom"/>
</dbReference>
<keyword evidence="8" id="KW-1133">Transmembrane helix</keyword>
<dbReference type="Pfam" id="PF00512">
    <property type="entry name" value="HisKA"/>
    <property type="match status" value="1"/>
</dbReference>
<dbReference type="GO" id="GO:0005886">
    <property type="term" value="C:plasma membrane"/>
    <property type="evidence" value="ECO:0007669"/>
    <property type="project" value="TreeGrafter"/>
</dbReference>
<evidence type="ECO:0000313" key="11">
    <source>
        <dbReference type="Proteomes" id="UP000279029"/>
    </source>
</evidence>
<dbReference type="Gene3D" id="3.30.565.10">
    <property type="entry name" value="Histidine kinase-like ATPase, C-terminal domain"/>
    <property type="match status" value="1"/>
</dbReference>
<dbReference type="FunFam" id="3.30.565.10:FF:000006">
    <property type="entry name" value="Sensor histidine kinase WalK"/>
    <property type="match status" value="1"/>
</dbReference>
<keyword evidence="4" id="KW-0597">Phosphoprotein</keyword>
<dbReference type="EMBL" id="LR130778">
    <property type="protein sequence ID" value="VDN47212.1"/>
    <property type="molecule type" value="Genomic_DNA"/>
</dbReference>
<dbReference type="KEGG" id="cbar:PATL70BA_1330"/>
<dbReference type="PANTHER" id="PTHR45453">
    <property type="entry name" value="PHOSPHATE REGULON SENSOR PROTEIN PHOR"/>
    <property type="match status" value="1"/>
</dbReference>
<dbReference type="CDD" id="cd00075">
    <property type="entry name" value="HATPase"/>
    <property type="match status" value="1"/>
</dbReference>
<dbReference type="Proteomes" id="UP000279029">
    <property type="component" value="Chromosome"/>
</dbReference>
<evidence type="ECO:0000256" key="2">
    <source>
        <dbReference type="ARBA" id="ARBA00004370"/>
    </source>
</evidence>
<comment type="subcellular location">
    <subcellularLocation>
        <location evidence="2">Membrane</location>
    </subcellularLocation>
</comment>
<name>A0A3P7RX28_9FIRM</name>
<feature type="domain" description="Histidine kinase" evidence="9">
    <location>
        <begin position="238"/>
        <end position="451"/>
    </location>
</feature>
<dbReference type="GO" id="GO:0016036">
    <property type="term" value="P:cellular response to phosphate starvation"/>
    <property type="evidence" value="ECO:0007669"/>
    <property type="project" value="TreeGrafter"/>
</dbReference>
<dbReference type="Gene3D" id="1.10.287.130">
    <property type="match status" value="1"/>
</dbReference>
<evidence type="ECO:0000313" key="10">
    <source>
        <dbReference type="EMBL" id="VDN47212.1"/>
    </source>
</evidence>
<dbReference type="SUPFAM" id="SSF47384">
    <property type="entry name" value="Homodimeric domain of signal transducing histidine kinase"/>
    <property type="match status" value="1"/>
</dbReference>
<dbReference type="SUPFAM" id="SSF55874">
    <property type="entry name" value="ATPase domain of HSP90 chaperone/DNA topoisomerase II/histidine kinase"/>
    <property type="match status" value="1"/>
</dbReference>
<dbReference type="EC" id="2.7.13.3" evidence="3"/>
<dbReference type="RefSeq" id="WP_125136571.1">
    <property type="nucleotide sequence ID" value="NZ_LR130778.1"/>
</dbReference>
<keyword evidence="5" id="KW-0808">Transferase</keyword>
<dbReference type="InterPro" id="IPR036097">
    <property type="entry name" value="HisK_dim/P_sf"/>
</dbReference>
<evidence type="ECO:0000256" key="4">
    <source>
        <dbReference type="ARBA" id="ARBA00022553"/>
    </source>
</evidence>
<dbReference type="InterPro" id="IPR005467">
    <property type="entry name" value="His_kinase_dom"/>
</dbReference>
<sequence>MIKINQQLSRNFIFVTMLSIAFITIIANFSITFLFSNYIKEVRNRDDIKVIRYVEKTYEDYYGFSSQGLMSILHYTFSEVVTVRLRDMQDNIIWNSSTDNMISDMGGEKVNESRLSFQNYPMNYNGKQIGSIDIGRLKSIISSFEDQQFIFTINTVFAIAFMFSVILAKLSSSRVSKNFLEPIYQIINNTELMKEGKYKGLKDAKTNTYELQELSDSIKELSERLSYQESLRKRMTSDMAHEIRTPLSTLQSHIEAFMDKIWVPDTEKLTIVYEEIIRLTKLINELTDLSIIESDEINVNLEEINLSTLMNKIVDSFEPMILNKNITLNKNISDSIAIIGDKEHFNRIFSNIISNAYKYTNENGKISVILKQSFNKVTVIVEDTGIGIPKEDIKLVFERFYRSDLSRNRGTGGTGIGLTITKSLVEANNGKISIQSEVGKGTKVICDFPII</sequence>
<accession>A0A3P7RX28</accession>
<dbReference type="InterPro" id="IPR050351">
    <property type="entry name" value="BphY/WalK/GraS-like"/>
</dbReference>
<keyword evidence="11" id="KW-1185">Reference proteome</keyword>
<evidence type="ECO:0000256" key="5">
    <source>
        <dbReference type="ARBA" id="ARBA00022679"/>
    </source>
</evidence>
<dbReference type="PRINTS" id="PR00344">
    <property type="entry name" value="BCTRLSENSOR"/>
</dbReference>
<dbReference type="InterPro" id="IPR004358">
    <property type="entry name" value="Sig_transdc_His_kin-like_C"/>
</dbReference>
<keyword evidence="6" id="KW-0418">Kinase</keyword>
<dbReference type="GO" id="GO:0000155">
    <property type="term" value="F:phosphorelay sensor kinase activity"/>
    <property type="evidence" value="ECO:0007669"/>
    <property type="project" value="InterPro"/>
</dbReference>